<evidence type="ECO:0000256" key="1">
    <source>
        <dbReference type="SAM" id="Phobius"/>
    </source>
</evidence>
<dbReference type="Pfam" id="PF06966">
    <property type="entry name" value="DUF1295"/>
    <property type="match status" value="1"/>
</dbReference>
<proteinExistence type="predicted"/>
<name>A0A0E9NEU7_SAICN</name>
<dbReference type="PANTHER" id="PTHR32251">
    <property type="entry name" value="3-OXO-5-ALPHA-STEROID 4-DEHYDROGENASE"/>
    <property type="match status" value="1"/>
</dbReference>
<dbReference type="OrthoDB" id="201504at2759"/>
<evidence type="ECO:0000313" key="3">
    <source>
        <dbReference type="Proteomes" id="UP000033140"/>
    </source>
</evidence>
<dbReference type="InterPro" id="IPR010721">
    <property type="entry name" value="UstE-like"/>
</dbReference>
<reference evidence="2 3" key="3">
    <citation type="journal article" date="2015" name="Genome Announc.">
        <title>Draft Genome Sequence of the Archiascomycetous Yeast Saitoella complicata.</title>
        <authorList>
            <person name="Yamauchi K."/>
            <person name="Kondo S."/>
            <person name="Hamamoto M."/>
            <person name="Takahashi Y."/>
            <person name="Ogura Y."/>
            <person name="Hayashi T."/>
            <person name="Nishida H."/>
        </authorList>
    </citation>
    <scope>NUCLEOTIDE SEQUENCE [LARGE SCALE GENOMIC DNA]</scope>
    <source>
        <strain evidence="2 3">NRRL Y-17804</strain>
    </source>
</reference>
<keyword evidence="1" id="KW-1133">Transmembrane helix</keyword>
<keyword evidence="1" id="KW-0472">Membrane</keyword>
<protein>
    <recommendedName>
        <fullName evidence="4">Steroid 5-alpha reductase C-terminal domain-containing protein</fullName>
    </recommendedName>
</protein>
<keyword evidence="3" id="KW-1185">Reference proteome</keyword>
<dbReference type="Gene3D" id="1.20.120.1630">
    <property type="match status" value="1"/>
</dbReference>
<dbReference type="PANTHER" id="PTHR32251:SF23">
    <property type="entry name" value="3-OXO-5-ALPHA-STEROID 4-DEHYDROGENASE (DUF1295)"/>
    <property type="match status" value="1"/>
</dbReference>
<dbReference type="EMBL" id="BACD03000014">
    <property type="protein sequence ID" value="GAO48359.1"/>
    <property type="molecule type" value="Genomic_DNA"/>
</dbReference>
<sequence>MSGIAFQPSMAADFSRSVLPDLHQIADPAKLATMFNDPRQFWVQTNPLLSAFVWSMLLSVVVFIVSEVNDNYSQVDRLWPFLPTGYTLHFLAWAYYHRLDSPRLWTLAGLHVVWTCRLFWNYYRKGGYSKGSEDYRWPYIRKNWRFFSNPTFFRFFNFAFICVAQNLLHLAIATPAYIVLLVSRDVGPRAGDAFAVEAFVLSLFLEGYADEQQWEFQSMKKKFLEYPEDQRPERLGGFTRKQLERGFNTHGLFAWSRHPNFIAEQLIWISFYAIGCTASGIWLNWTIVGCLSYCILFQCSTRLTEEISCGKYPAYQKYQKQVGMFVPTGKSWDEAVDGKEE</sequence>
<dbReference type="Proteomes" id="UP000033140">
    <property type="component" value="Unassembled WGS sequence"/>
</dbReference>
<reference evidence="2 3" key="2">
    <citation type="journal article" date="2014" name="J. Gen. Appl. Microbiol.">
        <title>The early diverging ascomycetous budding yeast Saitoella complicata has three histone deacetylases belonging to the Clr6, Hos2, and Rpd3 lineages.</title>
        <authorList>
            <person name="Nishida H."/>
            <person name="Matsumoto T."/>
            <person name="Kondo S."/>
            <person name="Hamamoto M."/>
            <person name="Yoshikawa H."/>
        </authorList>
    </citation>
    <scope>NUCLEOTIDE SEQUENCE [LARGE SCALE GENOMIC DNA]</scope>
    <source>
        <strain evidence="2 3">NRRL Y-17804</strain>
    </source>
</reference>
<feature type="transmembrane region" description="Helical" evidence="1">
    <location>
        <begin position="155"/>
        <end position="178"/>
    </location>
</feature>
<feature type="transmembrane region" description="Helical" evidence="1">
    <location>
        <begin position="266"/>
        <end position="285"/>
    </location>
</feature>
<dbReference type="GO" id="GO:0016020">
    <property type="term" value="C:membrane"/>
    <property type="evidence" value="ECO:0007669"/>
    <property type="project" value="TreeGrafter"/>
</dbReference>
<evidence type="ECO:0000313" key="2">
    <source>
        <dbReference type="EMBL" id="GAO48359.1"/>
    </source>
</evidence>
<feature type="transmembrane region" description="Helical" evidence="1">
    <location>
        <begin position="48"/>
        <end position="66"/>
    </location>
</feature>
<comment type="caution">
    <text evidence="2">The sequence shown here is derived from an EMBL/GenBank/DDBJ whole genome shotgun (WGS) entry which is preliminary data.</text>
</comment>
<feature type="transmembrane region" description="Helical" evidence="1">
    <location>
        <begin position="78"/>
        <end position="96"/>
    </location>
</feature>
<evidence type="ECO:0008006" key="4">
    <source>
        <dbReference type="Google" id="ProtNLM"/>
    </source>
</evidence>
<gene>
    <name evidence="2" type="ORF">G7K_2532-t1</name>
</gene>
<organism evidence="2 3">
    <name type="scientific">Saitoella complicata (strain BCRC 22490 / CBS 7301 / JCM 7358 / NBRC 10748 / NRRL Y-17804)</name>
    <dbReference type="NCBI Taxonomy" id="698492"/>
    <lineage>
        <taxon>Eukaryota</taxon>
        <taxon>Fungi</taxon>
        <taxon>Dikarya</taxon>
        <taxon>Ascomycota</taxon>
        <taxon>Taphrinomycotina</taxon>
        <taxon>Taphrinomycotina incertae sedis</taxon>
        <taxon>Saitoella</taxon>
    </lineage>
</organism>
<accession>A0A0E9NEU7</accession>
<dbReference type="OMA" id="WRKGGYQ"/>
<keyword evidence="1" id="KW-0812">Transmembrane</keyword>
<dbReference type="AlphaFoldDB" id="A0A0E9NEU7"/>
<dbReference type="RefSeq" id="XP_019021979.1">
    <property type="nucleotide sequence ID" value="XM_019170310.1"/>
</dbReference>
<reference evidence="2 3" key="1">
    <citation type="journal article" date="2011" name="J. Gen. Appl. Microbiol.">
        <title>Draft genome sequencing of the enigmatic yeast Saitoella complicata.</title>
        <authorList>
            <person name="Nishida H."/>
            <person name="Hamamoto M."/>
            <person name="Sugiyama J."/>
        </authorList>
    </citation>
    <scope>NUCLEOTIDE SEQUENCE [LARGE SCALE GENOMIC DNA]</scope>
    <source>
        <strain evidence="2 3">NRRL Y-17804</strain>
    </source>
</reference>